<evidence type="ECO:0000256" key="3">
    <source>
        <dbReference type="ARBA" id="ARBA00022679"/>
    </source>
</evidence>
<dbReference type="InterPro" id="IPR039528">
    <property type="entry name" value="DPM1-like"/>
</dbReference>
<organism evidence="5 6">
    <name type="scientific">Streptacidiphilus cavernicola</name>
    <dbReference type="NCBI Taxonomy" id="3342716"/>
    <lineage>
        <taxon>Bacteria</taxon>
        <taxon>Bacillati</taxon>
        <taxon>Actinomycetota</taxon>
        <taxon>Actinomycetes</taxon>
        <taxon>Kitasatosporales</taxon>
        <taxon>Streptomycetaceae</taxon>
        <taxon>Streptacidiphilus</taxon>
    </lineage>
</organism>
<reference evidence="5 6" key="1">
    <citation type="submission" date="2024-09" db="EMBL/GenBank/DDBJ databases">
        <authorList>
            <person name="Lee S.D."/>
        </authorList>
    </citation>
    <scope>NUCLEOTIDE SEQUENCE [LARGE SCALE GENOMIC DNA]</scope>
    <source>
        <strain evidence="5 6">N1-5</strain>
    </source>
</reference>
<dbReference type="RefSeq" id="WP_030251815.1">
    <property type="nucleotide sequence ID" value="NZ_JBHEZZ010000002.1"/>
</dbReference>
<dbReference type="CDD" id="cd06442">
    <property type="entry name" value="DPM1_like"/>
    <property type="match status" value="1"/>
</dbReference>
<gene>
    <name evidence="5" type="ORF">ACEZDJ_04035</name>
</gene>
<evidence type="ECO:0000259" key="4">
    <source>
        <dbReference type="Pfam" id="PF00535"/>
    </source>
</evidence>
<dbReference type="PANTHER" id="PTHR43398:SF1">
    <property type="entry name" value="DOLICHOL-PHOSPHATE MANNOSYLTRANSFERASE SUBUNIT 1"/>
    <property type="match status" value="1"/>
</dbReference>
<keyword evidence="2" id="KW-0328">Glycosyltransferase</keyword>
<name>A0ABV6UG75_9ACTN</name>
<keyword evidence="6" id="KW-1185">Reference proteome</keyword>
<dbReference type="Proteomes" id="UP001592528">
    <property type="component" value="Unassembled WGS sequence"/>
</dbReference>
<dbReference type="Gene3D" id="3.90.550.10">
    <property type="entry name" value="Spore Coat Polysaccharide Biosynthesis Protein SpsA, Chain A"/>
    <property type="match status" value="1"/>
</dbReference>
<evidence type="ECO:0000256" key="2">
    <source>
        <dbReference type="ARBA" id="ARBA00022676"/>
    </source>
</evidence>
<dbReference type="InterPro" id="IPR001173">
    <property type="entry name" value="Glyco_trans_2-like"/>
</dbReference>
<evidence type="ECO:0000313" key="6">
    <source>
        <dbReference type="Proteomes" id="UP001592528"/>
    </source>
</evidence>
<dbReference type="InterPro" id="IPR029044">
    <property type="entry name" value="Nucleotide-diphossugar_trans"/>
</dbReference>
<accession>A0ABV6UG75</accession>
<dbReference type="PANTHER" id="PTHR43398">
    <property type="entry name" value="DOLICHOL-PHOSPHATE MANNOSYLTRANSFERASE SUBUNIT 1"/>
    <property type="match status" value="1"/>
</dbReference>
<comment type="caution">
    <text evidence="5">The sequence shown here is derived from an EMBL/GenBank/DDBJ whole genome shotgun (WGS) entry which is preliminary data.</text>
</comment>
<dbReference type="Pfam" id="PF00535">
    <property type="entry name" value="Glycos_transf_2"/>
    <property type="match status" value="1"/>
</dbReference>
<comment type="similarity">
    <text evidence="1">Belongs to the glycosyltransferase 2 family.</text>
</comment>
<feature type="domain" description="Glycosyltransferase 2-like" evidence="4">
    <location>
        <begin position="10"/>
        <end position="171"/>
    </location>
</feature>
<dbReference type="SUPFAM" id="SSF53448">
    <property type="entry name" value="Nucleotide-diphospho-sugar transferases"/>
    <property type="match status" value="1"/>
</dbReference>
<sequence length="245" mass="26662">MLEASPKAVVVVPTYNERENLPVLVGLLQELPLENLHILVVDDNSPDGTGEVADKLAADNPERIGVLHRTEKDGLGRAYIAGMTRALDEGADIVVQMDADLSHPASVLPVMIETLTGTDAAVVLGSRYVPGGSTAAEWPWHRKALSAWANFYVNALLRLHVKDATAGFKAWKAETLRAIDLPSVNSNGYSFQVEMNYRTVKRGLTIREVPIRFEERVKGASKMSLGVQIESALAPWKLLLGGGRK</sequence>
<evidence type="ECO:0000256" key="1">
    <source>
        <dbReference type="ARBA" id="ARBA00006739"/>
    </source>
</evidence>
<protein>
    <submittedName>
        <fullName evidence="5">Polyprenol monophosphomannose synthase</fullName>
    </submittedName>
</protein>
<dbReference type="EMBL" id="JBHEZZ010000002">
    <property type="protein sequence ID" value="MFC1400455.1"/>
    <property type="molecule type" value="Genomic_DNA"/>
</dbReference>
<evidence type="ECO:0000313" key="5">
    <source>
        <dbReference type="EMBL" id="MFC1400455.1"/>
    </source>
</evidence>
<proteinExistence type="inferred from homology"/>
<keyword evidence="3" id="KW-0808">Transferase</keyword>